<comment type="caution">
    <text evidence="1">The sequence shown here is derived from an EMBL/GenBank/DDBJ whole genome shotgun (WGS) entry which is preliminary data.</text>
</comment>
<name>A0A1L8RB62_9ENTE</name>
<protein>
    <submittedName>
        <fullName evidence="1">Uncharacterized protein</fullName>
    </submittedName>
</protein>
<dbReference type="EMBL" id="JXKH01000022">
    <property type="protein sequence ID" value="OJG16942.1"/>
    <property type="molecule type" value="Genomic_DNA"/>
</dbReference>
<gene>
    <name evidence="1" type="ORF">RU97_GL001298</name>
</gene>
<dbReference type="AlphaFoldDB" id="A0A1L8RB62"/>
<reference evidence="1 2" key="1">
    <citation type="submission" date="2014-12" db="EMBL/GenBank/DDBJ databases">
        <title>Draft genome sequences of 29 type strains of Enterococci.</title>
        <authorList>
            <person name="Zhong Z."/>
            <person name="Sun Z."/>
            <person name="Liu W."/>
            <person name="Zhang W."/>
            <person name="Zhang H."/>
        </authorList>
    </citation>
    <scope>NUCLEOTIDE SEQUENCE [LARGE SCALE GENOMIC DNA]</scope>
    <source>
        <strain evidence="1 2">DSM 17029</strain>
    </source>
</reference>
<organism evidence="1 2">
    <name type="scientific">Enterococcus canis</name>
    <dbReference type="NCBI Taxonomy" id="214095"/>
    <lineage>
        <taxon>Bacteria</taxon>
        <taxon>Bacillati</taxon>
        <taxon>Bacillota</taxon>
        <taxon>Bacilli</taxon>
        <taxon>Lactobacillales</taxon>
        <taxon>Enterococcaceae</taxon>
        <taxon>Enterococcus</taxon>
    </lineage>
</organism>
<proteinExistence type="predicted"/>
<keyword evidence="2" id="KW-1185">Reference proteome</keyword>
<dbReference type="Proteomes" id="UP000181884">
    <property type="component" value="Unassembled WGS sequence"/>
</dbReference>
<evidence type="ECO:0000313" key="1">
    <source>
        <dbReference type="EMBL" id="OJG16942.1"/>
    </source>
</evidence>
<accession>A0A1L8RB62</accession>
<sequence>MKDITERYFVSTKTVERVLDSFLKKHVKNNYLPKHLLLDEFKGTSDCEGAMCFIICDADTGKILIS</sequence>
<evidence type="ECO:0000313" key="2">
    <source>
        <dbReference type="Proteomes" id="UP000181884"/>
    </source>
</evidence>